<proteinExistence type="predicted"/>
<dbReference type="AlphaFoldDB" id="A0A495Q9E9"/>
<accession>A0A495Q9E9</accession>
<keyword evidence="1" id="KW-0732">Signal</keyword>
<evidence type="ECO:0000256" key="1">
    <source>
        <dbReference type="SAM" id="SignalP"/>
    </source>
</evidence>
<evidence type="ECO:0000313" key="3">
    <source>
        <dbReference type="Proteomes" id="UP000274601"/>
    </source>
</evidence>
<dbReference type="Proteomes" id="UP000274601">
    <property type="component" value="Unassembled WGS sequence"/>
</dbReference>
<comment type="caution">
    <text evidence="2">The sequence shown here is derived from an EMBL/GenBank/DDBJ whole genome shotgun (WGS) entry which is preliminary data.</text>
</comment>
<reference evidence="2 3" key="1">
    <citation type="submission" date="2018-10" db="EMBL/GenBank/DDBJ databases">
        <title>Genomic Encyclopedia of Archaeal and Bacterial Type Strains, Phase II (KMG-II): from individual species to whole genera.</title>
        <authorList>
            <person name="Goeker M."/>
        </authorList>
    </citation>
    <scope>NUCLEOTIDE SEQUENCE [LARGE SCALE GENOMIC DNA]</scope>
    <source>
        <strain evidence="2 3">DSM 43383</strain>
    </source>
</reference>
<organism evidence="2 3">
    <name type="scientific">Actinomadura pelletieri DSM 43383</name>
    <dbReference type="NCBI Taxonomy" id="1120940"/>
    <lineage>
        <taxon>Bacteria</taxon>
        <taxon>Bacillati</taxon>
        <taxon>Actinomycetota</taxon>
        <taxon>Actinomycetes</taxon>
        <taxon>Streptosporangiales</taxon>
        <taxon>Thermomonosporaceae</taxon>
        <taxon>Actinomadura</taxon>
    </lineage>
</organism>
<evidence type="ECO:0000313" key="2">
    <source>
        <dbReference type="EMBL" id="RKS68072.1"/>
    </source>
</evidence>
<name>A0A495Q9E9_9ACTN</name>
<protein>
    <recommendedName>
        <fullName evidence="4">Peptidase inhibitor family I36</fullName>
    </recommendedName>
</protein>
<keyword evidence="3" id="KW-1185">Reference proteome</keyword>
<sequence>MKTKKAGLTALSVALVAPALALVSAPPAIAAGANINAGNINPDFCGKYMCLYYSPNLRGSGSGISDVGHYPKAEPDLSWYTFYNMNRGGAGHNQPVRNNAASMGNSTTNCNVTTWVYPNWGGNFNWLHKRKWGNLTEGSVLLRNNEASIGANTCT</sequence>
<feature type="signal peptide" evidence="1">
    <location>
        <begin position="1"/>
        <end position="30"/>
    </location>
</feature>
<dbReference type="EMBL" id="RBWU01000008">
    <property type="protein sequence ID" value="RKS68072.1"/>
    <property type="molecule type" value="Genomic_DNA"/>
</dbReference>
<feature type="chain" id="PRO_5019785544" description="Peptidase inhibitor family I36" evidence="1">
    <location>
        <begin position="31"/>
        <end position="155"/>
    </location>
</feature>
<evidence type="ECO:0008006" key="4">
    <source>
        <dbReference type="Google" id="ProtNLM"/>
    </source>
</evidence>
<gene>
    <name evidence="2" type="ORF">BZB76_6315</name>
</gene>